<sequence length="899" mass="100007">MLKFFRALIVSCLFFTIFTFKPLMINAAENELSYYSDKEQSLAVNFIGRYNSGAPIDDGGTEIVAYDPTTKHAFSVNGSEKSLDIMDLSVLGEGKKEIPLLKRITLSDLGIEAGDVTSVVNDPAGRFIAISVPAVNKVNPGHVVFLTTSGDVLTTVEVGALPDMVTITPDGKKVLVANEGEPSDDYSVNPEGSVSIIDVSGGVKKGVELKVTTARFSDQIVEEDVRKVHPESTYAEDLEPEYIVVEPTSDYAYIVLQEANAMAKLNLITGKFTTVKSLGYKDYSISSNQLDGSDKDDQVNIRNWPVLSLYQPDGMDLIEINGKSYILTANEGDAQDWDAFSEEARVKDLQDKYELRGDLYQGYTQKELDSLVENGLFEEEQLGRLKTSISHPMNETGKYEAIYGFGGRSFSLWSADTLELVYDSGSEFERYIAEFNPTYFHSNNDDDSFESRSDDKGVEPESVITGRVNGTDYAFIGLERQGGIMVYDLTNPNAPTFDSYFTTRNFQSLDMEVTRDSGDIAPEGLTFIPGEKSPTGNPVLLVAHEVSGTIAAYELGKSSDASLEDLKLDNGKLTPSFSPDVKKYEVEVAETIEELTLSPIAHSSSATVTINGEKDLTKVQKLAPGDNFFQIEVTAEDGTKELYELHVTRLASFITTDLVSEKDGFFLQEEATNNLADNGVLELHVPVEKDQTKVVFSPEQLKRLKDRNSQVHIIKPDVRLKFDLKSFQTDKSLTLYMNKVKASELEKAEQAETNVYEVIFEQEGQAVTSLFQLSFLLEDPDQDHQIYHWDQNSSSWKEMGGVIDQSWLTVDSTRLAKFAVFLPENLMESTNQVAQEKKEEPIVKNEENKTDKVTSEEHYLPNTATFTYNWLLIGGLILVIGISLVILTAARRKRIEQEK</sequence>
<dbReference type="SUPFAM" id="SSF75011">
    <property type="entry name" value="3-carboxy-cis,cis-mucoante lactonizing enzyme"/>
    <property type="match status" value="1"/>
</dbReference>
<dbReference type="PANTHER" id="PTHR46928">
    <property type="entry name" value="MESENCHYME-SPECIFIC CELL SURFACE GLYCOPROTEIN"/>
    <property type="match status" value="1"/>
</dbReference>
<evidence type="ECO:0000259" key="3">
    <source>
        <dbReference type="Pfam" id="PF22494"/>
    </source>
</evidence>
<name>A0A317L4I1_9BACI</name>
<dbReference type="InterPro" id="IPR025883">
    <property type="entry name" value="Cadherin-like_domain"/>
</dbReference>
<evidence type="ECO:0000313" key="5">
    <source>
        <dbReference type="Proteomes" id="UP000245624"/>
    </source>
</evidence>
<dbReference type="RefSeq" id="WP_109983059.1">
    <property type="nucleotide sequence ID" value="NZ_QGTD01000003.1"/>
</dbReference>
<feature type="domain" description="Choice-of-anchor I" evidence="3">
    <location>
        <begin position="58"/>
        <end position="555"/>
    </location>
</feature>
<feature type="domain" description="Cadherin-like beta-sandwich-like" evidence="2">
    <location>
        <begin position="572"/>
        <end position="649"/>
    </location>
</feature>
<dbReference type="AlphaFoldDB" id="A0A317L4I1"/>
<keyword evidence="1" id="KW-0472">Membrane</keyword>
<dbReference type="PANTHER" id="PTHR46928:SF1">
    <property type="entry name" value="MESENCHYME-SPECIFIC CELL SURFACE GLYCOPROTEIN"/>
    <property type="match status" value="1"/>
</dbReference>
<accession>A0A317L4I1</accession>
<evidence type="ECO:0000256" key="1">
    <source>
        <dbReference type="SAM" id="Phobius"/>
    </source>
</evidence>
<dbReference type="Pfam" id="PF12733">
    <property type="entry name" value="Cadherin-like"/>
    <property type="match status" value="1"/>
</dbReference>
<gene>
    <name evidence="4" type="ORF">DLJ74_01545</name>
</gene>
<dbReference type="Gene3D" id="2.130.10.10">
    <property type="entry name" value="YVTN repeat-like/Quinoprotein amine dehydrogenase"/>
    <property type="match status" value="1"/>
</dbReference>
<dbReference type="InterPro" id="IPR055188">
    <property type="entry name" value="Choice_anch_I"/>
</dbReference>
<comment type="caution">
    <text evidence="4">The sequence shown here is derived from an EMBL/GenBank/DDBJ whole genome shotgun (WGS) entry which is preliminary data.</text>
</comment>
<dbReference type="NCBIfam" id="NF038117">
    <property type="entry name" value="choice_anch_I"/>
    <property type="match status" value="1"/>
</dbReference>
<reference evidence="4 5" key="1">
    <citation type="submission" date="2018-05" db="EMBL/GenBank/DDBJ databases">
        <title>Genomic analysis of Gracilibacillus dipsosauri DD1 reveals novel features of a salt-tolerant amylase.</title>
        <authorList>
            <person name="Deutch C.E."/>
            <person name="Yang S."/>
        </authorList>
    </citation>
    <scope>NUCLEOTIDE SEQUENCE [LARGE SCALE GENOMIC DNA]</scope>
    <source>
        <strain evidence="4 5">DD1</strain>
    </source>
</reference>
<keyword evidence="1" id="KW-0812">Transmembrane</keyword>
<proteinExistence type="predicted"/>
<evidence type="ECO:0000259" key="2">
    <source>
        <dbReference type="Pfam" id="PF12733"/>
    </source>
</evidence>
<keyword evidence="1" id="KW-1133">Transmembrane helix</keyword>
<feature type="transmembrane region" description="Helical" evidence="1">
    <location>
        <begin position="868"/>
        <end position="890"/>
    </location>
</feature>
<organism evidence="4 5">
    <name type="scientific">Gracilibacillus dipsosauri</name>
    <dbReference type="NCBI Taxonomy" id="178340"/>
    <lineage>
        <taxon>Bacteria</taxon>
        <taxon>Bacillati</taxon>
        <taxon>Bacillota</taxon>
        <taxon>Bacilli</taxon>
        <taxon>Bacillales</taxon>
        <taxon>Bacillaceae</taxon>
        <taxon>Gracilibacillus</taxon>
    </lineage>
</organism>
<evidence type="ECO:0000313" key="4">
    <source>
        <dbReference type="EMBL" id="PWU70174.1"/>
    </source>
</evidence>
<dbReference type="InterPro" id="IPR015943">
    <property type="entry name" value="WD40/YVTN_repeat-like_dom_sf"/>
</dbReference>
<dbReference type="Pfam" id="PF22494">
    <property type="entry name" value="choice_anch_I"/>
    <property type="match status" value="1"/>
</dbReference>
<keyword evidence="5" id="KW-1185">Reference proteome</keyword>
<dbReference type="EMBL" id="QGTD01000003">
    <property type="protein sequence ID" value="PWU70174.1"/>
    <property type="molecule type" value="Genomic_DNA"/>
</dbReference>
<dbReference type="InterPro" id="IPR052956">
    <property type="entry name" value="Mesenchyme-surface_protein"/>
</dbReference>
<dbReference type="Proteomes" id="UP000245624">
    <property type="component" value="Unassembled WGS sequence"/>
</dbReference>
<protein>
    <submittedName>
        <fullName evidence="4">Uncharacterized protein</fullName>
    </submittedName>
</protein>
<dbReference type="OrthoDB" id="9801679at2"/>